<feature type="domain" description="TIR" evidence="2">
    <location>
        <begin position="16"/>
        <end position="180"/>
    </location>
</feature>
<evidence type="ECO:0000256" key="1">
    <source>
        <dbReference type="ARBA" id="ARBA00023027"/>
    </source>
</evidence>
<evidence type="ECO:0000259" key="2">
    <source>
        <dbReference type="PROSITE" id="PS50104"/>
    </source>
</evidence>
<dbReference type="Gene3D" id="3.40.50.10140">
    <property type="entry name" value="Toll/interleukin-1 receptor homology (TIR) domain"/>
    <property type="match status" value="1"/>
</dbReference>
<dbReference type="InterPro" id="IPR035897">
    <property type="entry name" value="Toll_tir_struct_dom_sf"/>
</dbReference>
<dbReference type="SMART" id="SM00255">
    <property type="entry name" value="TIR"/>
    <property type="match status" value="1"/>
</dbReference>
<dbReference type="EMBL" id="KK914217">
    <property type="protein sequence ID" value="KDP46543.1"/>
    <property type="molecule type" value="Genomic_DNA"/>
</dbReference>
<evidence type="ECO:0000313" key="4">
    <source>
        <dbReference type="Proteomes" id="UP000027138"/>
    </source>
</evidence>
<name>A0A067LGR3_JATCU</name>
<dbReference type="AlphaFoldDB" id="A0A067LGR3"/>
<dbReference type="Proteomes" id="UP000027138">
    <property type="component" value="Unassembled WGS sequence"/>
</dbReference>
<evidence type="ECO:0000313" key="3">
    <source>
        <dbReference type="EMBL" id="KDP46543.1"/>
    </source>
</evidence>
<keyword evidence="4" id="KW-1185">Reference proteome</keyword>
<sequence length="197" mass="21663">MASSGISSAPASSVADRYDVFLSFQGEDAQNQFISHLYMALAEKGIKTFKDDKMLDKGAAISPALFEAIGKSRFCIVVISKGYASSPWCLDELKKITDTKTGTVFPVFYNIDPYEVRKQTGSFGKAFSELEKNFYGDMEKVQGWRSALTNVGNMSGWVAANYRDEALLVDDIVLHILKKLNGIEGGLDSCAKEVDNQ</sequence>
<dbReference type="SUPFAM" id="SSF52200">
    <property type="entry name" value="Toll/Interleukin receptor TIR domain"/>
    <property type="match status" value="1"/>
</dbReference>
<gene>
    <name evidence="3" type="ORF">JCGZ_08515</name>
</gene>
<organism evidence="3 4">
    <name type="scientific">Jatropha curcas</name>
    <name type="common">Barbados nut</name>
    <dbReference type="NCBI Taxonomy" id="180498"/>
    <lineage>
        <taxon>Eukaryota</taxon>
        <taxon>Viridiplantae</taxon>
        <taxon>Streptophyta</taxon>
        <taxon>Embryophyta</taxon>
        <taxon>Tracheophyta</taxon>
        <taxon>Spermatophyta</taxon>
        <taxon>Magnoliopsida</taxon>
        <taxon>eudicotyledons</taxon>
        <taxon>Gunneridae</taxon>
        <taxon>Pentapetalae</taxon>
        <taxon>rosids</taxon>
        <taxon>fabids</taxon>
        <taxon>Malpighiales</taxon>
        <taxon>Euphorbiaceae</taxon>
        <taxon>Crotonoideae</taxon>
        <taxon>Jatropheae</taxon>
        <taxon>Jatropha</taxon>
    </lineage>
</organism>
<dbReference type="FunFam" id="3.40.50.10140:FF:000007">
    <property type="entry name" value="Disease resistance protein (TIR-NBS-LRR class)"/>
    <property type="match status" value="1"/>
</dbReference>
<reference evidence="3 4" key="1">
    <citation type="journal article" date="2014" name="PLoS ONE">
        <title>Global Analysis of Gene Expression Profiles in Physic Nut (Jatropha curcas L.) Seedlings Exposed to Salt Stress.</title>
        <authorList>
            <person name="Zhang L."/>
            <person name="Zhang C."/>
            <person name="Wu P."/>
            <person name="Chen Y."/>
            <person name="Li M."/>
            <person name="Jiang H."/>
            <person name="Wu G."/>
        </authorList>
    </citation>
    <scope>NUCLEOTIDE SEQUENCE [LARGE SCALE GENOMIC DNA]</scope>
    <source>
        <strain evidence="4">cv. GZQX0401</strain>
        <tissue evidence="3">Young leaves</tissue>
    </source>
</reference>
<proteinExistence type="predicted"/>
<protein>
    <recommendedName>
        <fullName evidence="2">TIR domain-containing protein</fullName>
    </recommendedName>
</protein>
<dbReference type="PANTHER" id="PTHR32009">
    <property type="entry name" value="TMV RESISTANCE PROTEIN N-LIKE"/>
    <property type="match status" value="1"/>
</dbReference>
<dbReference type="OrthoDB" id="6160824at2759"/>
<accession>A0A067LGR3</accession>
<dbReference type="STRING" id="180498.A0A067LGR3"/>
<dbReference type="PROSITE" id="PS50104">
    <property type="entry name" value="TIR"/>
    <property type="match status" value="1"/>
</dbReference>
<dbReference type="PANTHER" id="PTHR32009:SF139">
    <property type="entry name" value="TOLL-INTERLEUKIN-RESISTANCE (TIR) DOMAIN FAMILY PROTEIN"/>
    <property type="match status" value="1"/>
</dbReference>
<dbReference type="Pfam" id="PF01582">
    <property type="entry name" value="TIR"/>
    <property type="match status" value="1"/>
</dbReference>
<dbReference type="InterPro" id="IPR000157">
    <property type="entry name" value="TIR_dom"/>
</dbReference>
<dbReference type="GO" id="GO:0007165">
    <property type="term" value="P:signal transduction"/>
    <property type="evidence" value="ECO:0007669"/>
    <property type="project" value="InterPro"/>
</dbReference>
<keyword evidence="1" id="KW-0520">NAD</keyword>